<protein>
    <recommendedName>
        <fullName evidence="4">Integral membrane protein</fullName>
    </recommendedName>
</protein>
<gene>
    <name evidence="2" type="ORF">GD627_10410</name>
</gene>
<feature type="transmembrane region" description="Helical" evidence="1">
    <location>
        <begin position="96"/>
        <end position="114"/>
    </location>
</feature>
<evidence type="ECO:0000313" key="2">
    <source>
        <dbReference type="EMBL" id="KAD3633225.1"/>
    </source>
</evidence>
<dbReference type="AlphaFoldDB" id="A0A5N6MHI9"/>
<feature type="transmembrane region" description="Helical" evidence="1">
    <location>
        <begin position="66"/>
        <end position="84"/>
    </location>
</feature>
<proteinExistence type="predicted"/>
<keyword evidence="1" id="KW-0812">Transmembrane</keyword>
<dbReference type="RefSeq" id="WP_146362367.1">
    <property type="nucleotide sequence ID" value="NZ_VOAL01000003.1"/>
</dbReference>
<keyword evidence="3" id="KW-1185">Reference proteome</keyword>
<keyword evidence="1" id="KW-1133">Transmembrane helix</keyword>
<comment type="caution">
    <text evidence="2">The sequence shown here is derived from an EMBL/GenBank/DDBJ whole genome shotgun (WGS) entry which is preliminary data.</text>
</comment>
<dbReference type="Proteomes" id="UP000326852">
    <property type="component" value="Unassembled WGS sequence"/>
</dbReference>
<organism evidence="2 3">
    <name type="scientific">Arthrobacter yangruifuii</name>
    <dbReference type="NCBI Taxonomy" id="2606616"/>
    <lineage>
        <taxon>Bacteria</taxon>
        <taxon>Bacillati</taxon>
        <taxon>Actinomycetota</taxon>
        <taxon>Actinomycetes</taxon>
        <taxon>Micrococcales</taxon>
        <taxon>Micrococcaceae</taxon>
        <taxon>Arthrobacter</taxon>
    </lineage>
</organism>
<evidence type="ECO:0000313" key="3">
    <source>
        <dbReference type="Proteomes" id="UP000326852"/>
    </source>
</evidence>
<name>A0A5N6MHI9_9MICC</name>
<reference evidence="2 3" key="1">
    <citation type="submission" date="2019-08" db="EMBL/GenBank/DDBJ databases">
        <title>Arthrobacter sp. nov., isolated from plateau pika and Tibetan wild ass.</title>
        <authorList>
            <person name="Ge Y."/>
        </authorList>
    </citation>
    <scope>NUCLEOTIDE SEQUENCE [LARGE SCALE GENOMIC DNA]</scope>
    <source>
        <strain evidence="2 3">785</strain>
    </source>
</reference>
<feature type="transmembrane region" description="Helical" evidence="1">
    <location>
        <begin position="6"/>
        <end position="25"/>
    </location>
</feature>
<evidence type="ECO:0008006" key="4">
    <source>
        <dbReference type="Google" id="ProtNLM"/>
    </source>
</evidence>
<sequence length="115" mass="12263">MDILHSFLVFLHILGAAIIVGLWFARIKNPTVLPGQFHGALLQLVTGLALVGLNEAGDGDVNHLKVGIKLLIALVIAVLAFIGQRRYKKDEKVSSGLANSVGILAIVNIAVATMW</sequence>
<evidence type="ECO:0000256" key="1">
    <source>
        <dbReference type="SAM" id="Phobius"/>
    </source>
</evidence>
<dbReference type="EMBL" id="VTFX01000004">
    <property type="protein sequence ID" value="KAD3633225.1"/>
    <property type="molecule type" value="Genomic_DNA"/>
</dbReference>
<accession>A0A5N6MHI9</accession>
<keyword evidence="1" id="KW-0472">Membrane</keyword>
<dbReference type="OrthoDB" id="3830423at2"/>